<accession>A0A2C6KMB1</accession>
<evidence type="ECO:0008006" key="4">
    <source>
        <dbReference type="Google" id="ProtNLM"/>
    </source>
</evidence>
<feature type="non-terminal residue" evidence="2">
    <location>
        <position position="1"/>
    </location>
</feature>
<dbReference type="EMBL" id="MIGC01004808">
    <property type="protein sequence ID" value="PHJ17635.1"/>
    <property type="molecule type" value="Genomic_DNA"/>
</dbReference>
<gene>
    <name evidence="2" type="ORF">CSUI_008543</name>
</gene>
<sequence length="148" mass="16567">FFFFFYLSSIHELSIVIETNRKDVLLVDPSLFLSFSFLYPLSPFFLSATVSICLSFIGASSLSFIPSTRTQLLALSSCSFSLSPRPLERIASPSLFLSQSISVLRATRGASFLLFLVFVCSKEEKTALRVRQNGRMTTLDSTVPIRLF</sequence>
<dbReference type="GeneID" id="94431883"/>
<dbReference type="AlphaFoldDB" id="A0A2C6KMB1"/>
<organism evidence="2 3">
    <name type="scientific">Cystoisospora suis</name>
    <dbReference type="NCBI Taxonomy" id="483139"/>
    <lineage>
        <taxon>Eukaryota</taxon>
        <taxon>Sar</taxon>
        <taxon>Alveolata</taxon>
        <taxon>Apicomplexa</taxon>
        <taxon>Conoidasida</taxon>
        <taxon>Coccidia</taxon>
        <taxon>Eucoccidiorida</taxon>
        <taxon>Eimeriorina</taxon>
        <taxon>Sarcocystidae</taxon>
        <taxon>Cystoisospora</taxon>
    </lineage>
</organism>
<keyword evidence="1" id="KW-0812">Transmembrane</keyword>
<keyword evidence="1" id="KW-0472">Membrane</keyword>
<comment type="caution">
    <text evidence="2">The sequence shown here is derived from an EMBL/GenBank/DDBJ whole genome shotgun (WGS) entry which is preliminary data.</text>
</comment>
<reference evidence="2 3" key="1">
    <citation type="journal article" date="2017" name="Int. J. Parasitol.">
        <title>The genome of the protozoan parasite Cystoisospora suis and a reverse vaccinology approach to identify vaccine candidates.</title>
        <authorList>
            <person name="Palmieri N."/>
            <person name="Shrestha A."/>
            <person name="Ruttkowski B."/>
            <person name="Beck T."/>
            <person name="Vogl C."/>
            <person name="Tomley F."/>
            <person name="Blake D.P."/>
            <person name="Joachim A."/>
        </authorList>
    </citation>
    <scope>NUCLEOTIDE SEQUENCE [LARGE SCALE GENOMIC DNA]</scope>
    <source>
        <strain evidence="2 3">Wien I</strain>
    </source>
</reference>
<evidence type="ECO:0000313" key="3">
    <source>
        <dbReference type="Proteomes" id="UP000221165"/>
    </source>
</evidence>
<evidence type="ECO:0000256" key="1">
    <source>
        <dbReference type="SAM" id="Phobius"/>
    </source>
</evidence>
<feature type="transmembrane region" description="Helical" evidence="1">
    <location>
        <begin position="44"/>
        <end position="65"/>
    </location>
</feature>
<keyword evidence="3" id="KW-1185">Reference proteome</keyword>
<protein>
    <recommendedName>
        <fullName evidence="4">Transmembrane protein</fullName>
    </recommendedName>
</protein>
<dbReference type="VEuPathDB" id="ToxoDB:CSUI_008543"/>
<name>A0A2C6KMB1_9APIC</name>
<dbReference type="Proteomes" id="UP000221165">
    <property type="component" value="Unassembled WGS sequence"/>
</dbReference>
<dbReference type="RefSeq" id="XP_067919353.1">
    <property type="nucleotide sequence ID" value="XM_068068672.1"/>
</dbReference>
<evidence type="ECO:0000313" key="2">
    <source>
        <dbReference type="EMBL" id="PHJ17635.1"/>
    </source>
</evidence>
<proteinExistence type="predicted"/>
<keyword evidence="1" id="KW-1133">Transmembrane helix</keyword>